<evidence type="ECO:0000313" key="3">
    <source>
        <dbReference type="Proteomes" id="UP000006757"/>
    </source>
</evidence>
<evidence type="ECO:0000256" key="1">
    <source>
        <dbReference type="SAM" id="MobiDB-lite"/>
    </source>
</evidence>
<name>K1WK29_TRIAC</name>
<proteinExistence type="predicted"/>
<sequence>MHSSTKSYVTVQNLYKQQHLHDLARFSELLGSVLESIGLPDDAIPSTEVESFVKNVGGVAIIKGTPLKEAKTYEGAMKELINCAACKAPCAPTEANGAGTIAEAGNAWSGKTYEEYVDDKYGDLGTLPPAIDTDWDSDLAGSGGPNVARVVVISTGKSNWDEEDGLAYQINKYMETLPTSKGAKSKDGNPLKPSTYIKPSEFPPPSKPLTEPIKTQPALYSSSLVSQSDNCKDQTVLVFPDWKVVSDVENSRAGAKALYDTELGSTVGRAGLTLSSGGGGDGVFRKRSHVMPYRAIVLLCSHKTRDKRCGIAAPILRSALITCLEKNGVSVDESGASLAMPEGPALEELDGTDAEREAAVGKAISQIEGVKGGKGGQVGIFNINHLGGHRYAGVMLILFPSGAYLSYGRVSPLEIPRVVEETIMQGKVVPGLIRSGSGVTRTGCPENGFLSW</sequence>
<dbReference type="InterPro" id="IPR036249">
    <property type="entry name" value="Thioredoxin-like_sf"/>
</dbReference>
<dbReference type="InParanoid" id="K1WK29"/>
<dbReference type="CDD" id="cd03062">
    <property type="entry name" value="TRX_Fd_Sucrase"/>
    <property type="match status" value="1"/>
</dbReference>
<comment type="caution">
    <text evidence="2">The sequence shown here is derived from an EMBL/GenBank/DDBJ whole genome shotgun (WGS) entry which is preliminary data.</text>
</comment>
<dbReference type="PANTHER" id="PTHR31902">
    <property type="entry name" value="ACTIN PATCHES DISTAL PROTEIN 1"/>
    <property type="match status" value="1"/>
</dbReference>
<dbReference type="Proteomes" id="UP000006757">
    <property type="component" value="Unassembled WGS sequence"/>
</dbReference>
<dbReference type="Pfam" id="PF06999">
    <property type="entry name" value="Suc_Fer-like"/>
    <property type="match status" value="1"/>
</dbReference>
<dbReference type="eggNOG" id="ENOG502QT0V">
    <property type="taxonomic scope" value="Eukaryota"/>
</dbReference>
<dbReference type="SUPFAM" id="SSF52833">
    <property type="entry name" value="Thioredoxin-like"/>
    <property type="match status" value="1"/>
</dbReference>
<dbReference type="HOGENOM" id="CLU_048934_0_0_1"/>
<dbReference type="PANTHER" id="PTHR31902:SF14">
    <property type="entry name" value="ACTIN PATCHES DISTAL PROTEIN 1"/>
    <property type="match status" value="1"/>
</dbReference>
<dbReference type="OrthoDB" id="10253744at2759"/>
<gene>
    <name evidence="2" type="ORF">A1Q2_04025</name>
</gene>
<dbReference type="AlphaFoldDB" id="K1WK29"/>
<dbReference type="InterPro" id="IPR009737">
    <property type="entry name" value="Aim32/Apd1-like"/>
</dbReference>
<evidence type="ECO:0000313" key="2">
    <source>
        <dbReference type="EMBL" id="EKD01654.1"/>
    </source>
</evidence>
<feature type="region of interest" description="Disordered" evidence="1">
    <location>
        <begin position="179"/>
        <end position="209"/>
    </location>
</feature>
<dbReference type="EMBL" id="AMBO01000312">
    <property type="protein sequence ID" value="EKD01654.1"/>
    <property type="molecule type" value="Genomic_DNA"/>
</dbReference>
<accession>K1WK29</accession>
<keyword evidence="3" id="KW-1185">Reference proteome</keyword>
<protein>
    <submittedName>
        <fullName evidence="2">Uncharacterized protein</fullName>
    </submittedName>
</protein>
<dbReference type="STRING" id="1220162.K1WK29"/>
<organism evidence="2 3">
    <name type="scientific">Trichosporon asahii var. asahii (strain CBS 8904)</name>
    <name type="common">Yeast</name>
    <dbReference type="NCBI Taxonomy" id="1220162"/>
    <lineage>
        <taxon>Eukaryota</taxon>
        <taxon>Fungi</taxon>
        <taxon>Dikarya</taxon>
        <taxon>Basidiomycota</taxon>
        <taxon>Agaricomycotina</taxon>
        <taxon>Tremellomycetes</taxon>
        <taxon>Trichosporonales</taxon>
        <taxon>Trichosporonaceae</taxon>
        <taxon>Trichosporon</taxon>
    </lineage>
</organism>
<dbReference type="OMA" id="VHPESQL"/>
<dbReference type="Gene3D" id="3.40.30.10">
    <property type="entry name" value="Glutaredoxin"/>
    <property type="match status" value="1"/>
</dbReference>
<reference evidence="2 3" key="1">
    <citation type="journal article" date="2012" name="Eukaryot. Cell">
        <title>Genome sequence of the Trichosporon asahii environmental strain CBS 8904.</title>
        <authorList>
            <person name="Yang R.Y."/>
            <person name="Li H.T."/>
            <person name="Zhu H."/>
            <person name="Zhou G.P."/>
            <person name="Wang M."/>
            <person name="Wang L."/>
        </authorList>
    </citation>
    <scope>NUCLEOTIDE SEQUENCE [LARGE SCALE GENOMIC DNA]</scope>
    <source>
        <strain evidence="2 3">CBS 8904</strain>
    </source>
</reference>